<feature type="transmembrane region" description="Helical" evidence="6">
    <location>
        <begin position="172"/>
        <end position="190"/>
    </location>
</feature>
<keyword evidence="5 6" id="KW-0472">Membrane</keyword>
<evidence type="ECO:0000256" key="2">
    <source>
        <dbReference type="ARBA" id="ARBA00022475"/>
    </source>
</evidence>
<evidence type="ECO:0000256" key="6">
    <source>
        <dbReference type="SAM" id="Phobius"/>
    </source>
</evidence>
<protein>
    <recommendedName>
        <fullName evidence="9">Flippase-like domain-containing protein</fullName>
    </recommendedName>
</protein>
<dbReference type="RefSeq" id="WP_045462801.1">
    <property type="nucleotide sequence ID" value="NZ_BBLT01000004.1"/>
</dbReference>
<dbReference type="Pfam" id="PF03706">
    <property type="entry name" value="LPG_synthase_TM"/>
    <property type="match status" value="1"/>
</dbReference>
<comment type="subcellular location">
    <subcellularLocation>
        <location evidence="1">Cell membrane</location>
        <topology evidence="1">Multi-pass membrane protein</topology>
    </subcellularLocation>
</comment>
<dbReference type="GO" id="GO:0005886">
    <property type="term" value="C:plasma membrane"/>
    <property type="evidence" value="ECO:0007669"/>
    <property type="project" value="UniProtKB-SubCell"/>
</dbReference>
<evidence type="ECO:0000256" key="5">
    <source>
        <dbReference type="ARBA" id="ARBA00023136"/>
    </source>
</evidence>
<name>A0A098LDF3_9BACT</name>
<proteinExistence type="predicted"/>
<keyword evidence="8" id="KW-1185">Reference proteome</keyword>
<dbReference type="Proteomes" id="UP000030185">
    <property type="component" value="Unassembled WGS sequence"/>
</dbReference>
<dbReference type="InterPro" id="IPR022791">
    <property type="entry name" value="L-PG_synthase/AglD"/>
</dbReference>
<keyword evidence="4 6" id="KW-1133">Transmembrane helix</keyword>
<evidence type="ECO:0000256" key="4">
    <source>
        <dbReference type="ARBA" id="ARBA00022989"/>
    </source>
</evidence>
<feature type="transmembrane region" description="Helical" evidence="6">
    <location>
        <begin position="58"/>
        <end position="76"/>
    </location>
</feature>
<dbReference type="eggNOG" id="COG0392">
    <property type="taxonomic scope" value="Bacteria"/>
</dbReference>
<dbReference type="STRING" id="153721.MYP_2188"/>
<feature type="transmembrane region" description="Helical" evidence="6">
    <location>
        <begin position="297"/>
        <end position="321"/>
    </location>
</feature>
<evidence type="ECO:0000256" key="3">
    <source>
        <dbReference type="ARBA" id="ARBA00022692"/>
    </source>
</evidence>
<reference evidence="7 8" key="1">
    <citation type="submission" date="2014-09" db="EMBL/GenBank/DDBJ databases">
        <title>Sporocytophaga myxococcoides PG-01 genome sequencing.</title>
        <authorList>
            <person name="Liu L."/>
            <person name="Gao P.J."/>
            <person name="Chen G.J."/>
            <person name="Wang L.S."/>
        </authorList>
    </citation>
    <scope>NUCLEOTIDE SEQUENCE [LARGE SCALE GENOMIC DNA]</scope>
    <source>
        <strain evidence="7 8">PG-01</strain>
    </source>
</reference>
<gene>
    <name evidence="7" type="ORF">MYP_2188</name>
</gene>
<organism evidence="7 8">
    <name type="scientific">Sporocytophaga myxococcoides</name>
    <dbReference type="NCBI Taxonomy" id="153721"/>
    <lineage>
        <taxon>Bacteria</taxon>
        <taxon>Pseudomonadati</taxon>
        <taxon>Bacteroidota</taxon>
        <taxon>Cytophagia</taxon>
        <taxon>Cytophagales</taxon>
        <taxon>Cytophagaceae</taxon>
        <taxon>Sporocytophaga</taxon>
    </lineage>
</organism>
<dbReference type="PANTHER" id="PTHR39087:SF2">
    <property type="entry name" value="UPF0104 MEMBRANE PROTEIN MJ1595"/>
    <property type="match status" value="1"/>
</dbReference>
<evidence type="ECO:0000256" key="1">
    <source>
        <dbReference type="ARBA" id="ARBA00004651"/>
    </source>
</evidence>
<feature type="transmembrane region" description="Helical" evidence="6">
    <location>
        <begin position="222"/>
        <end position="247"/>
    </location>
</feature>
<feature type="transmembrane region" description="Helical" evidence="6">
    <location>
        <begin position="132"/>
        <end position="160"/>
    </location>
</feature>
<dbReference type="OrthoDB" id="1121314at2"/>
<feature type="transmembrane region" description="Helical" evidence="6">
    <location>
        <begin position="253"/>
        <end position="276"/>
    </location>
</feature>
<accession>A0A098LDF3</accession>
<dbReference type="PANTHER" id="PTHR39087">
    <property type="entry name" value="UPF0104 MEMBRANE PROTEIN MJ1595"/>
    <property type="match status" value="1"/>
</dbReference>
<feature type="transmembrane region" description="Helical" evidence="6">
    <location>
        <begin position="20"/>
        <end position="38"/>
    </location>
</feature>
<keyword evidence="2" id="KW-1003">Cell membrane</keyword>
<dbReference type="EMBL" id="BBLT01000004">
    <property type="protein sequence ID" value="GAL84960.1"/>
    <property type="molecule type" value="Genomic_DNA"/>
</dbReference>
<comment type="caution">
    <text evidence="7">The sequence shown here is derived from an EMBL/GenBank/DDBJ whole genome shotgun (WGS) entry which is preliminary data.</text>
</comment>
<sequence length="329" mass="38136">MQVNHILSALKEKINPNFSLFFKSLVFIVSLFLIFYTLNNKDELTGNYFFEILNSWKINSWMIYLAILLMPLNWGIEGLKWKFLASKVEKTSFLSALEGVICGTTFGFITPHGLGDYLGRILIMRSAERSKALGAIFISRIAQFYSTIYFGSISIFFLLFSWVPFSATQKKTIVITLLLFHIALPAFLFFRENILRHLEKNKRLKLFVSYFLIIKNYNLREILLVIALSASRYLIFLCQFILVINFFRVKTDLFFQFLAVPFVFLVKSIIPTIFDFGVREAAVMFIFNEEGVDLQRVLYSSLTVWLLNVVAPSVIGLFLIFRLKIKGPF</sequence>
<keyword evidence="3 6" id="KW-0812">Transmembrane</keyword>
<evidence type="ECO:0000313" key="7">
    <source>
        <dbReference type="EMBL" id="GAL84960.1"/>
    </source>
</evidence>
<dbReference type="AlphaFoldDB" id="A0A098LDF3"/>
<evidence type="ECO:0008006" key="9">
    <source>
        <dbReference type="Google" id="ProtNLM"/>
    </source>
</evidence>
<evidence type="ECO:0000313" key="8">
    <source>
        <dbReference type="Proteomes" id="UP000030185"/>
    </source>
</evidence>